<gene>
    <name evidence="2" type="ORF">U0070_004338</name>
</gene>
<evidence type="ECO:0000313" key="2">
    <source>
        <dbReference type="EMBL" id="KAK7795272.1"/>
    </source>
</evidence>
<feature type="signal peptide" evidence="1">
    <location>
        <begin position="1"/>
        <end position="22"/>
    </location>
</feature>
<comment type="caution">
    <text evidence="2">The sequence shown here is derived from an EMBL/GenBank/DDBJ whole genome shotgun (WGS) entry which is preliminary data.</text>
</comment>
<keyword evidence="3" id="KW-1185">Reference proteome</keyword>
<evidence type="ECO:0000313" key="3">
    <source>
        <dbReference type="Proteomes" id="UP001488838"/>
    </source>
</evidence>
<organism evidence="2 3">
    <name type="scientific">Myodes glareolus</name>
    <name type="common">Bank vole</name>
    <name type="synonym">Clethrionomys glareolus</name>
    <dbReference type="NCBI Taxonomy" id="447135"/>
    <lineage>
        <taxon>Eukaryota</taxon>
        <taxon>Metazoa</taxon>
        <taxon>Chordata</taxon>
        <taxon>Craniata</taxon>
        <taxon>Vertebrata</taxon>
        <taxon>Euteleostomi</taxon>
        <taxon>Mammalia</taxon>
        <taxon>Eutheria</taxon>
        <taxon>Euarchontoglires</taxon>
        <taxon>Glires</taxon>
        <taxon>Rodentia</taxon>
        <taxon>Myomorpha</taxon>
        <taxon>Muroidea</taxon>
        <taxon>Cricetidae</taxon>
        <taxon>Arvicolinae</taxon>
        <taxon>Myodes</taxon>
    </lineage>
</organism>
<dbReference type="Proteomes" id="UP001488838">
    <property type="component" value="Unassembled WGS sequence"/>
</dbReference>
<protein>
    <submittedName>
        <fullName evidence="2">Uncharacterized protein</fullName>
    </submittedName>
</protein>
<proteinExistence type="predicted"/>
<sequence length="54" mass="5987">MNMLPDTCSVLVLLLMLRMNKGDSVTQTEGLVTVTEGLSVKLNYQTTDSAPFFY</sequence>
<feature type="non-terminal residue" evidence="2">
    <location>
        <position position="54"/>
    </location>
</feature>
<keyword evidence="1" id="KW-0732">Signal</keyword>
<evidence type="ECO:0000256" key="1">
    <source>
        <dbReference type="SAM" id="SignalP"/>
    </source>
</evidence>
<dbReference type="EMBL" id="JBBHLL010002789">
    <property type="protein sequence ID" value="KAK7795272.1"/>
    <property type="molecule type" value="Genomic_DNA"/>
</dbReference>
<name>A0AAW0GUQ7_MYOGA</name>
<dbReference type="AlphaFoldDB" id="A0AAW0GUQ7"/>
<accession>A0AAW0GUQ7</accession>
<reference evidence="2 3" key="1">
    <citation type="journal article" date="2023" name="bioRxiv">
        <title>Conserved and derived expression patterns and positive selection on dental genes reveal complex evolutionary context of ever-growing rodent molars.</title>
        <authorList>
            <person name="Calamari Z.T."/>
            <person name="Song A."/>
            <person name="Cohen E."/>
            <person name="Akter M."/>
            <person name="Roy R.D."/>
            <person name="Hallikas O."/>
            <person name="Christensen M.M."/>
            <person name="Li P."/>
            <person name="Marangoni P."/>
            <person name="Jernvall J."/>
            <person name="Klein O.D."/>
        </authorList>
    </citation>
    <scope>NUCLEOTIDE SEQUENCE [LARGE SCALE GENOMIC DNA]</scope>
    <source>
        <strain evidence="2">V071</strain>
    </source>
</reference>
<feature type="chain" id="PRO_5043877957" evidence="1">
    <location>
        <begin position="23"/>
        <end position="54"/>
    </location>
</feature>